<evidence type="ECO:0000313" key="2">
    <source>
        <dbReference type="Proteomes" id="UP000054217"/>
    </source>
</evidence>
<name>A0A0C3PC93_PISTI</name>
<gene>
    <name evidence="1" type="ORF">M404DRAFT_25359</name>
</gene>
<dbReference type="InParanoid" id="A0A0C3PC93"/>
<sequence length="187" mass="21010">MSANHLSWLSQLICATYPDPIKVEKVSLRELFLAASAALVAEAKCMPDDREDLWDKKVMWLWQWEEKTGVIFPIVECSKVLGMDMKIDATNGPAVVEADEAYERWVVEEIAVAAWGRVNEDMWMGEEAAQDISEQCASAEILAVSAKMLHVKVSHPVWKMVMESEDNVEKPKVSIPPGLILHKEPCT</sequence>
<organism evidence="1 2">
    <name type="scientific">Pisolithus tinctorius Marx 270</name>
    <dbReference type="NCBI Taxonomy" id="870435"/>
    <lineage>
        <taxon>Eukaryota</taxon>
        <taxon>Fungi</taxon>
        <taxon>Dikarya</taxon>
        <taxon>Basidiomycota</taxon>
        <taxon>Agaricomycotina</taxon>
        <taxon>Agaricomycetes</taxon>
        <taxon>Agaricomycetidae</taxon>
        <taxon>Boletales</taxon>
        <taxon>Sclerodermatineae</taxon>
        <taxon>Pisolithaceae</taxon>
        <taxon>Pisolithus</taxon>
    </lineage>
</organism>
<evidence type="ECO:0000313" key="1">
    <source>
        <dbReference type="EMBL" id="KIO05651.1"/>
    </source>
</evidence>
<protein>
    <submittedName>
        <fullName evidence="1">Uncharacterized protein</fullName>
    </submittedName>
</protein>
<reference evidence="2" key="2">
    <citation type="submission" date="2015-01" db="EMBL/GenBank/DDBJ databases">
        <title>Evolutionary Origins and Diversification of the Mycorrhizal Mutualists.</title>
        <authorList>
            <consortium name="DOE Joint Genome Institute"/>
            <consortium name="Mycorrhizal Genomics Consortium"/>
            <person name="Kohler A."/>
            <person name="Kuo A."/>
            <person name="Nagy L.G."/>
            <person name="Floudas D."/>
            <person name="Copeland A."/>
            <person name="Barry K.W."/>
            <person name="Cichocki N."/>
            <person name="Veneault-Fourrey C."/>
            <person name="LaButti K."/>
            <person name="Lindquist E.A."/>
            <person name="Lipzen A."/>
            <person name="Lundell T."/>
            <person name="Morin E."/>
            <person name="Murat C."/>
            <person name="Riley R."/>
            <person name="Ohm R."/>
            <person name="Sun H."/>
            <person name="Tunlid A."/>
            <person name="Henrissat B."/>
            <person name="Grigoriev I.V."/>
            <person name="Hibbett D.S."/>
            <person name="Martin F."/>
        </authorList>
    </citation>
    <scope>NUCLEOTIDE SEQUENCE [LARGE SCALE GENOMIC DNA]</scope>
    <source>
        <strain evidence="2">Marx 270</strain>
    </source>
</reference>
<dbReference type="Proteomes" id="UP000054217">
    <property type="component" value="Unassembled WGS sequence"/>
</dbReference>
<accession>A0A0C3PC93</accession>
<reference evidence="1 2" key="1">
    <citation type="submission" date="2014-04" db="EMBL/GenBank/DDBJ databases">
        <authorList>
            <consortium name="DOE Joint Genome Institute"/>
            <person name="Kuo A."/>
            <person name="Kohler A."/>
            <person name="Costa M.D."/>
            <person name="Nagy L.G."/>
            <person name="Floudas D."/>
            <person name="Copeland A."/>
            <person name="Barry K.W."/>
            <person name="Cichocki N."/>
            <person name="Veneault-Fourrey C."/>
            <person name="LaButti K."/>
            <person name="Lindquist E.A."/>
            <person name="Lipzen A."/>
            <person name="Lundell T."/>
            <person name="Morin E."/>
            <person name="Murat C."/>
            <person name="Sun H."/>
            <person name="Tunlid A."/>
            <person name="Henrissat B."/>
            <person name="Grigoriev I.V."/>
            <person name="Hibbett D.S."/>
            <person name="Martin F."/>
            <person name="Nordberg H.P."/>
            <person name="Cantor M.N."/>
            <person name="Hua S.X."/>
        </authorList>
    </citation>
    <scope>NUCLEOTIDE SEQUENCE [LARGE SCALE GENOMIC DNA]</scope>
    <source>
        <strain evidence="1 2">Marx 270</strain>
    </source>
</reference>
<dbReference type="EMBL" id="KN831966">
    <property type="protein sequence ID" value="KIO05651.1"/>
    <property type="molecule type" value="Genomic_DNA"/>
</dbReference>
<keyword evidence="2" id="KW-1185">Reference proteome</keyword>
<dbReference type="AlphaFoldDB" id="A0A0C3PC93"/>
<proteinExistence type="predicted"/>
<dbReference type="HOGENOM" id="CLU_043974_2_0_1"/>